<evidence type="ECO:0000313" key="4">
    <source>
        <dbReference type="Proteomes" id="UP001141552"/>
    </source>
</evidence>
<dbReference type="PANTHER" id="PTHR46033:SF67">
    <property type="entry name" value="AMINOTRANSFERASE-LIKE, PLANT MOBILE DOMAIN FAMILY PROTEIN"/>
    <property type="match status" value="1"/>
</dbReference>
<feature type="region of interest" description="Disordered" evidence="1">
    <location>
        <begin position="915"/>
        <end position="944"/>
    </location>
</feature>
<name>A0A9Q0FEF1_9ROSI</name>
<dbReference type="PANTHER" id="PTHR46033">
    <property type="entry name" value="PROTEIN MAIN-LIKE 2"/>
    <property type="match status" value="1"/>
</dbReference>
<dbReference type="InterPro" id="IPR019557">
    <property type="entry name" value="AminoTfrase-like_pln_mobile"/>
</dbReference>
<comment type="caution">
    <text evidence="3">The sequence shown here is derived from an EMBL/GenBank/DDBJ whole genome shotgun (WGS) entry which is preliminary data.</text>
</comment>
<dbReference type="OrthoDB" id="824313at2759"/>
<evidence type="ECO:0000313" key="3">
    <source>
        <dbReference type="EMBL" id="KAJ4829958.1"/>
    </source>
</evidence>
<dbReference type="Proteomes" id="UP001141552">
    <property type="component" value="Unassembled WGS sequence"/>
</dbReference>
<organism evidence="3 4">
    <name type="scientific">Turnera subulata</name>
    <dbReference type="NCBI Taxonomy" id="218843"/>
    <lineage>
        <taxon>Eukaryota</taxon>
        <taxon>Viridiplantae</taxon>
        <taxon>Streptophyta</taxon>
        <taxon>Embryophyta</taxon>
        <taxon>Tracheophyta</taxon>
        <taxon>Spermatophyta</taxon>
        <taxon>Magnoliopsida</taxon>
        <taxon>eudicotyledons</taxon>
        <taxon>Gunneridae</taxon>
        <taxon>Pentapetalae</taxon>
        <taxon>rosids</taxon>
        <taxon>fabids</taxon>
        <taxon>Malpighiales</taxon>
        <taxon>Passifloraceae</taxon>
        <taxon>Turnera</taxon>
    </lineage>
</organism>
<feature type="compositionally biased region" description="Polar residues" evidence="1">
    <location>
        <begin position="629"/>
        <end position="640"/>
    </location>
</feature>
<reference evidence="3" key="2">
    <citation type="journal article" date="2023" name="Plants (Basel)">
        <title>Annotation of the Turnera subulata (Passifloraceae) Draft Genome Reveals the S-Locus Evolved after the Divergence of Turneroideae from Passifloroideae in a Stepwise Manner.</title>
        <authorList>
            <person name="Henning P.M."/>
            <person name="Roalson E.H."/>
            <person name="Mir W."/>
            <person name="McCubbin A.G."/>
            <person name="Shore J.S."/>
        </authorList>
    </citation>
    <scope>NUCLEOTIDE SEQUENCE</scope>
    <source>
        <strain evidence="3">F60SS</strain>
    </source>
</reference>
<dbReference type="EMBL" id="JAKUCV010005767">
    <property type="protein sequence ID" value="KAJ4829958.1"/>
    <property type="molecule type" value="Genomic_DNA"/>
</dbReference>
<dbReference type="Pfam" id="PF10536">
    <property type="entry name" value="PMD"/>
    <property type="match status" value="1"/>
</dbReference>
<feature type="compositionally biased region" description="Basic residues" evidence="1">
    <location>
        <begin position="478"/>
        <end position="487"/>
    </location>
</feature>
<dbReference type="InterPro" id="IPR044824">
    <property type="entry name" value="MAIN-like"/>
</dbReference>
<evidence type="ECO:0000256" key="1">
    <source>
        <dbReference type="SAM" id="MobiDB-lite"/>
    </source>
</evidence>
<proteinExistence type="predicted"/>
<feature type="domain" description="Aminotransferase-like plant mobile" evidence="2">
    <location>
        <begin position="96"/>
        <end position="462"/>
    </location>
</feature>
<keyword evidence="4" id="KW-1185">Reference proteome</keyword>
<accession>A0A9Q0FEF1</accession>
<feature type="region of interest" description="Disordered" evidence="1">
    <location>
        <begin position="624"/>
        <end position="732"/>
    </location>
</feature>
<feature type="compositionally biased region" description="Polar residues" evidence="1">
    <location>
        <begin position="932"/>
        <end position="944"/>
    </location>
</feature>
<feature type="compositionally biased region" description="Basic and acidic residues" evidence="1">
    <location>
        <begin position="709"/>
        <end position="732"/>
    </location>
</feature>
<evidence type="ECO:0000259" key="2">
    <source>
        <dbReference type="Pfam" id="PF10536"/>
    </source>
</evidence>
<feature type="region of interest" description="Disordered" evidence="1">
    <location>
        <begin position="477"/>
        <end position="496"/>
    </location>
</feature>
<feature type="region of interest" description="Disordered" evidence="1">
    <location>
        <begin position="833"/>
        <end position="865"/>
    </location>
</feature>
<dbReference type="AlphaFoldDB" id="A0A9Q0FEF1"/>
<reference evidence="3" key="1">
    <citation type="submission" date="2022-02" db="EMBL/GenBank/DDBJ databases">
        <authorList>
            <person name="Henning P.M."/>
            <person name="McCubbin A.G."/>
            <person name="Shore J.S."/>
        </authorList>
    </citation>
    <scope>NUCLEOTIDE SEQUENCE</scope>
    <source>
        <strain evidence="3">F60SS</strain>
        <tissue evidence="3">Leaves</tissue>
    </source>
</reference>
<protein>
    <recommendedName>
        <fullName evidence="2">Aminotransferase-like plant mobile domain-containing protein</fullName>
    </recommendedName>
</protein>
<feature type="compositionally biased region" description="Polar residues" evidence="1">
    <location>
        <begin position="845"/>
        <end position="857"/>
    </location>
</feature>
<dbReference type="GO" id="GO:0010073">
    <property type="term" value="P:meristem maintenance"/>
    <property type="evidence" value="ECO:0007669"/>
    <property type="project" value="InterPro"/>
</dbReference>
<sequence length="1046" mass="116368">MAQQESDVLELREEELMVSPTGEGNHTVRTAHFLKPLSTSIDEPFSHLPTPSQATLDPKTRPLIVSFHAWNNPTAQWKEWVGKMASLHETTWRRAGIYEAILNSTCRIHRNEDLVSGIVERWCPETKSFIFPWGEATITLEDTMVLAGYSVLGSPVSSPLEAAESKEVEDKLEQARLELVRTPYKKALHAPWLRKFMNSGSEIEHEAMIAFWLSRFVFPASFGAISSLVFPIAVHLARGTRIALAPAVLASIYRDLSFLKNKLVALTKPSTEDSIRDKDNHDAFEYAILSPLQLVQVWVWERFVELRPNPNLIKKGEPRLALWDCGKCKFGNGRVILDSAGESFLWRPYTLTVQNWDLPKFYCQKETWVSVNLDLDVELRSFIHCLRVSELVGLDCREMYLPHRVAMQFGFDQDIPGFVAPSNTSHEIAWDWYSRPITAVKFYIPPRLFEADVTTRYLEWWKSSALVLQQQKCGASLRTKRTQRRKKSENLSSRTPTALKEKKMVKCLSSFRIARKKKTEGSNVSSSRATRKKEVVSSFKMTPKVLVGRNEGERKTKGLKLSSSNAKRKGDIVSSFNITPKVLEGRNRGERKTEKLKLSSSIVTRKGGVVSSFKITPKILDERNKVESFESTPKRTQGNNEPDGADISPGPPGFGPNSSEKLLQRLKRKRENKDASAVPGKSDTRLMMSAKSPEEKNKVMSGALGSHVQKSEDSTENAKEKKAGKGAKVQHDPSVKVTKISSLSMKGGNGENEARIANESASKSAFHGLKRENEQCNMNRLKFAKTLPLTLIMAKEMVPPGFTAKYSRVETRTPAGEDRLTAAETMKSSVVAHGTENGSLGSGKDLSSQSHSESPSVANAEAAKISSETSVIRDVHIHAVEDRLIVDASVPSHSSCSIFDRSAPKVSNPLAKLVEKGGQDQTVKSRLGGDNDTASGHSKSSSMSVACNEAPKSLQPLTISKEKMIVTGAMKGTPGQSVEHPTKANEAILVHKTTLMSRNGKGTSNCSFEELWLKLEERIVQLEKKVAAKKRGRKKNHPLFILRCRD</sequence>
<gene>
    <name evidence="3" type="ORF">Tsubulata_036056</name>
</gene>